<dbReference type="EMBL" id="UYWY01024498">
    <property type="protein sequence ID" value="VDM48815.1"/>
    <property type="molecule type" value="Genomic_DNA"/>
</dbReference>
<name>A0A183V9S4_TOXCA</name>
<evidence type="ECO:0000313" key="1">
    <source>
        <dbReference type="EMBL" id="VDM48815.1"/>
    </source>
</evidence>
<reference evidence="1 2" key="2">
    <citation type="submission" date="2018-11" db="EMBL/GenBank/DDBJ databases">
        <authorList>
            <consortium name="Pathogen Informatics"/>
        </authorList>
    </citation>
    <scope>NUCLEOTIDE SEQUENCE [LARGE SCALE GENOMIC DNA]</scope>
</reference>
<accession>A0A183V9S4</accession>
<dbReference type="Proteomes" id="UP000050794">
    <property type="component" value="Unassembled WGS sequence"/>
</dbReference>
<sequence length="143" mass="15611">MTEASASALERFLMTKFRTTTPPSCFAANANMDLTVLNPCLCVSSKLFCGIEEIRRNAPLPSSNTHWAFGVIRPPSSNSTAVDYEPDAYRPSGALYQNVLHSTPVNSNRVVTANNVQVRCFPHFFSLTAKVLGIAHNCYIALG</sequence>
<proteinExistence type="predicted"/>
<dbReference type="AlphaFoldDB" id="A0A183V9S4"/>
<evidence type="ECO:0000313" key="2">
    <source>
        <dbReference type="Proteomes" id="UP000050794"/>
    </source>
</evidence>
<evidence type="ECO:0000313" key="3">
    <source>
        <dbReference type="WBParaSite" id="TCNE_0001749501-mRNA-1"/>
    </source>
</evidence>
<keyword evidence="2" id="KW-1185">Reference proteome</keyword>
<organism evidence="2 3">
    <name type="scientific">Toxocara canis</name>
    <name type="common">Canine roundworm</name>
    <dbReference type="NCBI Taxonomy" id="6265"/>
    <lineage>
        <taxon>Eukaryota</taxon>
        <taxon>Metazoa</taxon>
        <taxon>Ecdysozoa</taxon>
        <taxon>Nematoda</taxon>
        <taxon>Chromadorea</taxon>
        <taxon>Rhabditida</taxon>
        <taxon>Spirurina</taxon>
        <taxon>Ascaridomorpha</taxon>
        <taxon>Ascaridoidea</taxon>
        <taxon>Toxocaridae</taxon>
        <taxon>Toxocara</taxon>
    </lineage>
</organism>
<protein>
    <submittedName>
        <fullName evidence="1 3">Uncharacterized protein</fullName>
    </submittedName>
</protein>
<gene>
    <name evidence="1" type="ORF">TCNE_LOCUS17494</name>
</gene>
<reference evidence="3" key="1">
    <citation type="submission" date="2016-06" db="UniProtKB">
        <authorList>
            <consortium name="WormBaseParasite"/>
        </authorList>
    </citation>
    <scope>IDENTIFICATION</scope>
</reference>
<dbReference type="WBParaSite" id="TCNE_0001749501-mRNA-1">
    <property type="protein sequence ID" value="TCNE_0001749501-mRNA-1"/>
    <property type="gene ID" value="TCNE_0001749501"/>
</dbReference>